<dbReference type="OrthoDB" id="582199at2"/>
<evidence type="ECO:0000259" key="1">
    <source>
        <dbReference type="PROSITE" id="PS50995"/>
    </source>
</evidence>
<gene>
    <name evidence="2" type="ORF">TRIHO_12270</name>
</gene>
<dbReference type="InterPro" id="IPR000835">
    <property type="entry name" value="HTH_MarR-typ"/>
</dbReference>
<dbReference type="GO" id="GO:0003700">
    <property type="term" value="F:DNA-binding transcription factor activity"/>
    <property type="evidence" value="ECO:0007669"/>
    <property type="project" value="InterPro"/>
</dbReference>
<protein>
    <submittedName>
        <fullName evidence="2">MarR family protein</fullName>
    </submittedName>
</protein>
<dbReference type="PANTHER" id="PTHR33164:SF107">
    <property type="entry name" value="TRANSCRIPTIONAL REGULATORY PROTEIN"/>
    <property type="match status" value="1"/>
</dbReference>
<dbReference type="InterPro" id="IPR039422">
    <property type="entry name" value="MarR/SlyA-like"/>
</dbReference>
<dbReference type="Pfam" id="PF12802">
    <property type="entry name" value="MarR_2"/>
    <property type="match status" value="1"/>
</dbReference>
<feature type="domain" description="HTH marR-type" evidence="1">
    <location>
        <begin position="15"/>
        <end position="144"/>
    </location>
</feature>
<dbReference type="PATRIC" id="fig|1768241.3.peg.1281"/>
<name>A0A132C063_9RHOB</name>
<dbReference type="AlphaFoldDB" id="A0A132C063"/>
<dbReference type="RefSeq" id="WP_068241320.1">
    <property type="nucleotide sequence ID" value="NZ_LPUY01000040.1"/>
</dbReference>
<dbReference type="InterPro" id="IPR036388">
    <property type="entry name" value="WH-like_DNA-bd_sf"/>
</dbReference>
<proteinExistence type="predicted"/>
<reference evidence="2 3" key="1">
    <citation type="submission" date="2015-12" db="EMBL/GenBank/DDBJ databases">
        <title>Genome sequence of the marine Rhodobacteraceae strain O3.65, Candidatus Tritonibacter horizontis.</title>
        <authorList>
            <person name="Poehlein A."/>
            <person name="Giebel H.A."/>
            <person name="Voget S."/>
            <person name="Brinkhoff T."/>
        </authorList>
    </citation>
    <scope>NUCLEOTIDE SEQUENCE [LARGE SCALE GENOMIC DNA]</scope>
    <source>
        <strain evidence="2 3">O3.65</strain>
    </source>
</reference>
<dbReference type="Gene3D" id="1.10.10.10">
    <property type="entry name" value="Winged helix-like DNA-binding domain superfamily/Winged helix DNA-binding domain"/>
    <property type="match status" value="1"/>
</dbReference>
<evidence type="ECO:0000313" key="3">
    <source>
        <dbReference type="Proteomes" id="UP000068382"/>
    </source>
</evidence>
<sequence>MSSDTSENWDLYTPEVQAIMGVFTLHWQLEQRLNEIRLEGQLGRPECQLLLILAMPRRMGELARLTMKAPSAVTAAAATLERLGLVRRVRDAQDGRAWLLELTCEGRKRRETLVTDAAQLFYDTTGLSRAEAETLAVLAQKIHNKAVQSGAVGPCEGDQT</sequence>
<dbReference type="PROSITE" id="PS50995">
    <property type="entry name" value="HTH_MARR_2"/>
    <property type="match status" value="1"/>
</dbReference>
<evidence type="ECO:0000313" key="2">
    <source>
        <dbReference type="EMBL" id="KUP93906.1"/>
    </source>
</evidence>
<dbReference type="SMART" id="SM00347">
    <property type="entry name" value="HTH_MARR"/>
    <property type="match status" value="1"/>
</dbReference>
<keyword evidence="3" id="KW-1185">Reference proteome</keyword>
<dbReference type="PANTHER" id="PTHR33164">
    <property type="entry name" value="TRANSCRIPTIONAL REGULATOR, MARR FAMILY"/>
    <property type="match status" value="1"/>
</dbReference>
<comment type="caution">
    <text evidence="2">The sequence shown here is derived from an EMBL/GenBank/DDBJ whole genome shotgun (WGS) entry which is preliminary data.</text>
</comment>
<accession>A0A132C063</accession>
<dbReference type="SUPFAM" id="SSF46785">
    <property type="entry name" value="Winged helix' DNA-binding domain"/>
    <property type="match status" value="1"/>
</dbReference>
<dbReference type="Proteomes" id="UP000068382">
    <property type="component" value="Unassembled WGS sequence"/>
</dbReference>
<dbReference type="EMBL" id="LPUY01000040">
    <property type="protein sequence ID" value="KUP93906.1"/>
    <property type="molecule type" value="Genomic_DNA"/>
</dbReference>
<dbReference type="InterPro" id="IPR036390">
    <property type="entry name" value="WH_DNA-bd_sf"/>
</dbReference>
<dbReference type="GO" id="GO:0006950">
    <property type="term" value="P:response to stress"/>
    <property type="evidence" value="ECO:0007669"/>
    <property type="project" value="TreeGrafter"/>
</dbReference>
<organism evidence="2 3">
    <name type="scientific">Tritonibacter horizontis</name>
    <dbReference type="NCBI Taxonomy" id="1768241"/>
    <lineage>
        <taxon>Bacteria</taxon>
        <taxon>Pseudomonadati</taxon>
        <taxon>Pseudomonadota</taxon>
        <taxon>Alphaproteobacteria</taxon>
        <taxon>Rhodobacterales</taxon>
        <taxon>Paracoccaceae</taxon>
        <taxon>Tritonibacter</taxon>
    </lineage>
</organism>